<sequence>MAMANPFVAMNSTQAANSNESLPLFVEYGYDFEKQCFRYDEKGQNLMVTENEALKVWIYKAILTERYRYLAYDDSYGITIEPYQGRAPNSRYTADQISQNIREGLLINPYIVRINHIDVEKREYDDLIITVDVTSIYSEESLTVTAGRSEA</sequence>
<accession>A0A8S5NXW5</accession>
<evidence type="ECO:0008006" key="2">
    <source>
        <dbReference type="Google" id="ProtNLM"/>
    </source>
</evidence>
<dbReference type="InterPro" id="IPR020288">
    <property type="entry name" value="Sheath_initiator"/>
</dbReference>
<dbReference type="Gene3D" id="3.10.450.40">
    <property type="match status" value="1"/>
</dbReference>
<protein>
    <recommendedName>
        <fullName evidence="2">DUF2634 domain-containing protein</fullName>
    </recommendedName>
</protein>
<evidence type="ECO:0000313" key="1">
    <source>
        <dbReference type="EMBL" id="DAD98803.1"/>
    </source>
</evidence>
<dbReference type="Pfam" id="PF10934">
    <property type="entry name" value="Sheath_initiator"/>
    <property type="match status" value="1"/>
</dbReference>
<name>A0A8S5NXW5_9CAUD</name>
<proteinExistence type="predicted"/>
<organism evidence="1">
    <name type="scientific">Siphoviridae sp. ctx7r16</name>
    <dbReference type="NCBI Taxonomy" id="2825738"/>
    <lineage>
        <taxon>Viruses</taxon>
        <taxon>Duplodnaviria</taxon>
        <taxon>Heunggongvirae</taxon>
        <taxon>Uroviricota</taxon>
        <taxon>Caudoviricetes</taxon>
    </lineage>
</organism>
<reference evidence="1" key="1">
    <citation type="journal article" date="2021" name="Proc. Natl. Acad. Sci. U.S.A.">
        <title>A Catalog of Tens of Thousands of Viruses from Human Metagenomes Reveals Hidden Associations with Chronic Diseases.</title>
        <authorList>
            <person name="Tisza M.J."/>
            <person name="Buck C.B."/>
        </authorList>
    </citation>
    <scope>NUCLEOTIDE SEQUENCE</scope>
    <source>
        <strain evidence="1">Ctx7r16</strain>
    </source>
</reference>
<dbReference type="EMBL" id="BK015268">
    <property type="protein sequence ID" value="DAD98803.1"/>
    <property type="molecule type" value="Genomic_DNA"/>
</dbReference>